<name>A0A8J3KJA4_9ACTN</name>
<dbReference type="EMBL" id="BONH01000012">
    <property type="protein sequence ID" value="GIF98208.1"/>
    <property type="molecule type" value="Genomic_DNA"/>
</dbReference>
<keyword evidence="2" id="KW-0012">Acyltransferase</keyword>
<dbReference type="GO" id="GO:0005840">
    <property type="term" value="C:ribosome"/>
    <property type="evidence" value="ECO:0007669"/>
    <property type="project" value="UniProtKB-KW"/>
</dbReference>
<dbReference type="InterPro" id="IPR016181">
    <property type="entry name" value="Acyl_CoA_acyltransferase"/>
</dbReference>
<keyword evidence="5" id="KW-0687">Ribonucleoprotein</keyword>
<dbReference type="SUPFAM" id="SSF55729">
    <property type="entry name" value="Acyl-CoA N-acyltransferases (Nat)"/>
    <property type="match status" value="1"/>
</dbReference>
<keyword evidence="1" id="KW-0808">Transferase</keyword>
<proteinExistence type="inferred from homology"/>
<comment type="similarity">
    <text evidence="3">Belongs to the acetyltransferase family. RimJ subfamily.</text>
</comment>
<dbReference type="GO" id="GO:0008999">
    <property type="term" value="F:protein-N-terminal-alanine acetyltransferase activity"/>
    <property type="evidence" value="ECO:0007669"/>
    <property type="project" value="TreeGrafter"/>
</dbReference>
<dbReference type="GO" id="GO:0005737">
    <property type="term" value="C:cytoplasm"/>
    <property type="evidence" value="ECO:0007669"/>
    <property type="project" value="TreeGrafter"/>
</dbReference>
<evidence type="ECO:0000313" key="6">
    <source>
        <dbReference type="Proteomes" id="UP000659904"/>
    </source>
</evidence>
<dbReference type="Pfam" id="PF13302">
    <property type="entry name" value="Acetyltransf_3"/>
    <property type="match status" value="1"/>
</dbReference>
<dbReference type="Gene3D" id="3.40.630.30">
    <property type="match status" value="1"/>
</dbReference>
<organism evidence="5 6">
    <name type="scientific">Catellatospora citrea</name>
    <dbReference type="NCBI Taxonomy" id="53366"/>
    <lineage>
        <taxon>Bacteria</taxon>
        <taxon>Bacillati</taxon>
        <taxon>Actinomycetota</taxon>
        <taxon>Actinomycetes</taxon>
        <taxon>Micromonosporales</taxon>
        <taxon>Micromonosporaceae</taxon>
        <taxon>Catellatospora</taxon>
    </lineage>
</organism>
<sequence length="215" mass="23143">MVHPPLAPATGAGQGNGWPAGACLLYAAGMITSAVLPGGVRLRPLDSGDAPALLDAYVRNREHFRPFDPERPESFWTLDGQRTRLDSLLRQQEEGTLLAYAMQRGDLVVGGASLNTIAFGPLCSANLGYWVDVAEVGRGLASAAVDVLCGIADRDLGLHRVQATTSRANVASQRVLTKNGFEQYGTARDYIYINGGWQDSFLFERILNSRPPTSP</sequence>
<gene>
    <name evidence="5" type="primary">rimJ_2</name>
    <name evidence="5" type="ORF">Cci01nite_33020</name>
</gene>
<evidence type="ECO:0000313" key="5">
    <source>
        <dbReference type="EMBL" id="GIF98208.1"/>
    </source>
</evidence>
<accession>A0A8J3KJA4</accession>
<evidence type="ECO:0000256" key="2">
    <source>
        <dbReference type="ARBA" id="ARBA00023315"/>
    </source>
</evidence>
<evidence type="ECO:0000259" key="4">
    <source>
        <dbReference type="PROSITE" id="PS51186"/>
    </source>
</evidence>
<reference evidence="5 6" key="1">
    <citation type="submission" date="2021-01" db="EMBL/GenBank/DDBJ databases">
        <title>Whole genome shotgun sequence of Catellatospora citrea NBRC 14495.</title>
        <authorList>
            <person name="Komaki H."/>
            <person name="Tamura T."/>
        </authorList>
    </citation>
    <scope>NUCLEOTIDE SEQUENCE [LARGE SCALE GENOMIC DNA]</scope>
    <source>
        <strain evidence="5 6">NBRC 14495</strain>
    </source>
</reference>
<dbReference type="InterPro" id="IPR051531">
    <property type="entry name" value="N-acetyltransferase"/>
</dbReference>
<keyword evidence="6" id="KW-1185">Reference proteome</keyword>
<dbReference type="AlphaFoldDB" id="A0A8J3KJA4"/>
<comment type="caution">
    <text evidence="5">The sequence shown here is derived from an EMBL/GenBank/DDBJ whole genome shotgun (WGS) entry which is preliminary data.</text>
</comment>
<dbReference type="InterPro" id="IPR000182">
    <property type="entry name" value="GNAT_dom"/>
</dbReference>
<keyword evidence="5" id="KW-0689">Ribosomal protein</keyword>
<dbReference type="PROSITE" id="PS51186">
    <property type="entry name" value="GNAT"/>
    <property type="match status" value="1"/>
</dbReference>
<protein>
    <submittedName>
        <fullName evidence="5">Ribosomal protein S5 alanine N-acetyltransferase</fullName>
    </submittedName>
</protein>
<dbReference type="PANTHER" id="PTHR43792:SF8">
    <property type="entry name" value="[RIBOSOMAL PROTEIN US5]-ALANINE N-ACETYLTRANSFERASE"/>
    <property type="match status" value="1"/>
</dbReference>
<evidence type="ECO:0000256" key="3">
    <source>
        <dbReference type="ARBA" id="ARBA00038502"/>
    </source>
</evidence>
<feature type="domain" description="N-acetyltransferase" evidence="4">
    <location>
        <begin position="40"/>
        <end position="204"/>
    </location>
</feature>
<dbReference type="Proteomes" id="UP000659904">
    <property type="component" value="Unassembled WGS sequence"/>
</dbReference>
<evidence type="ECO:0000256" key="1">
    <source>
        <dbReference type="ARBA" id="ARBA00022679"/>
    </source>
</evidence>
<dbReference type="PANTHER" id="PTHR43792">
    <property type="entry name" value="GNAT FAMILY, PUTATIVE (AFU_ORTHOLOGUE AFUA_3G00765)-RELATED-RELATED"/>
    <property type="match status" value="1"/>
</dbReference>